<feature type="chain" id="PRO_5025577484" evidence="1">
    <location>
        <begin position="23"/>
        <end position="244"/>
    </location>
</feature>
<dbReference type="EMBL" id="WHUG01000010">
    <property type="protein sequence ID" value="MQA40854.1"/>
    <property type="molecule type" value="Genomic_DNA"/>
</dbReference>
<gene>
    <name evidence="2" type="ORF">GEV02_22200</name>
</gene>
<name>A0A6A7N6X1_9BURK</name>
<reference evidence="2 3" key="1">
    <citation type="submission" date="2019-10" db="EMBL/GenBank/DDBJ databases">
        <title>Two novel species isolated from a subtropical stream in China.</title>
        <authorList>
            <person name="Lu H."/>
        </authorList>
    </citation>
    <scope>NUCLEOTIDE SEQUENCE [LARGE SCALE GENOMIC DNA]</scope>
    <source>
        <strain evidence="2 3">FT29W</strain>
    </source>
</reference>
<dbReference type="SUPFAM" id="SSF53850">
    <property type="entry name" value="Periplasmic binding protein-like II"/>
    <property type="match status" value="1"/>
</dbReference>
<evidence type="ECO:0000256" key="1">
    <source>
        <dbReference type="SAM" id="SignalP"/>
    </source>
</evidence>
<keyword evidence="1" id="KW-0732">Signal</keyword>
<feature type="signal peptide" evidence="1">
    <location>
        <begin position="1"/>
        <end position="22"/>
    </location>
</feature>
<dbReference type="AlphaFoldDB" id="A0A6A7N6X1"/>
<keyword evidence="3" id="KW-1185">Reference proteome</keyword>
<organism evidence="2 3">
    <name type="scientific">Rugamonas aquatica</name>
    <dbReference type="NCBI Taxonomy" id="2743357"/>
    <lineage>
        <taxon>Bacteria</taxon>
        <taxon>Pseudomonadati</taxon>
        <taxon>Pseudomonadota</taxon>
        <taxon>Betaproteobacteria</taxon>
        <taxon>Burkholderiales</taxon>
        <taxon>Oxalobacteraceae</taxon>
        <taxon>Telluria group</taxon>
        <taxon>Rugamonas</taxon>
    </lineage>
</organism>
<accession>A0A6A7N6X1</accession>
<evidence type="ECO:0000313" key="2">
    <source>
        <dbReference type="EMBL" id="MQA40854.1"/>
    </source>
</evidence>
<comment type="caution">
    <text evidence="2">The sequence shown here is derived from an EMBL/GenBank/DDBJ whole genome shotgun (WGS) entry which is preliminary data.</text>
</comment>
<dbReference type="RefSeq" id="WP_152840143.1">
    <property type="nucleotide sequence ID" value="NZ_WHUG01000010.1"/>
</dbReference>
<protein>
    <submittedName>
        <fullName evidence="2">Transporter substrate-binding domain-containing protein</fullName>
    </submittedName>
</protein>
<sequence>MTGSRSATMIAVSCLLLPLGCAAENTINVGYSERPPYMIPMADGAPSGLTGAPTAKAFKTAGIPVVWHNVPTNRQLIMVHDASALNCAVGWFWTAERDGFAKFTKPIYRDKDWMVLANAALAARGDTTLRALLQRPETRILVKDNYSYGTELDKLLAPRSASLAISTAASGKMVQSIAKGVVDMMFVSEDEGHYIMAHHPSEQTRNLRLLHFKDMPHGPERHIMCSKAVPDDVINRLNKAITLK</sequence>
<proteinExistence type="predicted"/>
<dbReference type="Gene3D" id="3.40.190.10">
    <property type="entry name" value="Periplasmic binding protein-like II"/>
    <property type="match status" value="2"/>
</dbReference>
<evidence type="ECO:0000313" key="3">
    <source>
        <dbReference type="Proteomes" id="UP000440498"/>
    </source>
</evidence>
<dbReference type="Proteomes" id="UP000440498">
    <property type="component" value="Unassembled WGS sequence"/>
</dbReference>